<dbReference type="EMBL" id="CP120678">
    <property type="protein sequence ID" value="WIW69677.1"/>
    <property type="molecule type" value="Genomic_DNA"/>
</dbReference>
<dbReference type="EC" id="2.1.1.-" evidence="1"/>
<dbReference type="KEGG" id="sgbi:P3F81_07030"/>
<dbReference type="Proteomes" id="UP001243623">
    <property type="component" value="Chromosome"/>
</dbReference>
<dbReference type="RefSeq" id="WP_147669090.1">
    <property type="nucleotide sequence ID" value="NZ_CP120678.1"/>
</dbReference>
<reference evidence="1" key="1">
    <citation type="submission" date="2023-03" db="EMBL/GenBank/DDBJ databases">
        <title>Selenobaculum gbiensis gen. nov. sp. nov., a new bacterium isolated from the gut microbiota of IBD patient.</title>
        <authorList>
            <person name="Yeo S."/>
            <person name="Park H."/>
            <person name="Huh C.S."/>
        </authorList>
    </citation>
    <scope>NUCLEOTIDE SEQUENCE</scope>
    <source>
        <strain evidence="1">ICN-92133</strain>
    </source>
</reference>
<evidence type="ECO:0000313" key="2">
    <source>
        <dbReference type="Proteomes" id="UP001243623"/>
    </source>
</evidence>
<dbReference type="InterPro" id="IPR029063">
    <property type="entry name" value="SAM-dependent_MTases_sf"/>
</dbReference>
<protein>
    <submittedName>
        <fullName evidence="1">Class I SAM-dependent methyltransferase</fullName>
        <ecNumber evidence="1">2.1.1.-</ecNumber>
    </submittedName>
</protein>
<dbReference type="GO" id="GO:0008990">
    <property type="term" value="F:rRNA (guanine-N2-)-methyltransferase activity"/>
    <property type="evidence" value="ECO:0007669"/>
    <property type="project" value="InterPro"/>
</dbReference>
<gene>
    <name evidence="1" type="ORF">P3F81_07030</name>
</gene>
<dbReference type="SUPFAM" id="SSF53335">
    <property type="entry name" value="S-adenosyl-L-methionine-dependent methyltransferases"/>
    <property type="match status" value="1"/>
</dbReference>
<accession>A0A9Y2EQ72</accession>
<dbReference type="PANTHER" id="PTHR36112">
    <property type="entry name" value="RIBOSOMAL RNA SMALL SUBUNIT METHYLTRANSFERASE J"/>
    <property type="match status" value="1"/>
</dbReference>
<dbReference type="PANTHER" id="PTHR36112:SF1">
    <property type="entry name" value="RIBOSOMAL RNA SMALL SUBUNIT METHYLTRANSFERASE J"/>
    <property type="match status" value="1"/>
</dbReference>
<evidence type="ECO:0000313" key="1">
    <source>
        <dbReference type="EMBL" id="WIW69677.1"/>
    </source>
</evidence>
<proteinExistence type="predicted"/>
<dbReference type="Pfam" id="PF04445">
    <property type="entry name" value="SAM_MT"/>
    <property type="match status" value="1"/>
</dbReference>
<organism evidence="1 2">
    <name type="scientific">Selenobaculum gibii</name>
    <dbReference type="NCBI Taxonomy" id="3054208"/>
    <lineage>
        <taxon>Bacteria</taxon>
        <taxon>Bacillati</taxon>
        <taxon>Bacillota</taxon>
        <taxon>Negativicutes</taxon>
        <taxon>Selenomonadales</taxon>
        <taxon>Selenomonadaceae</taxon>
        <taxon>Selenobaculum</taxon>
    </lineage>
</organism>
<dbReference type="InterPro" id="IPR007536">
    <property type="entry name" value="16SrRNA_methylTrfase_J"/>
</dbReference>
<keyword evidence="2" id="KW-1185">Reference proteome</keyword>
<keyword evidence="1" id="KW-0489">Methyltransferase</keyword>
<dbReference type="Gene3D" id="3.40.50.150">
    <property type="entry name" value="Vaccinia Virus protein VP39"/>
    <property type="match status" value="1"/>
</dbReference>
<keyword evidence="1" id="KW-0808">Transferase</keyword>
<dbReference type="AlphaFoldDB" id="A0A9Y2EQ72"/>
<sequence length="280" mass="32029">MKVIVTTGQKVTESLIERAKMIADKLNVQFVFRNNDSVELIKRSSKADIIIVVTKQRIVAYTDEGELFFHLNMAQLRIQNIDRGQVDHMAMAMHLKKGMSVLDCTLGMGTDAIVASYIVGVEGKVVGVENSEVTSFIVKNGLEEFCVENVRLEKALKQIEVVQADYNQYLLSLPDKTFDVVYFDPMFRHPLKESVALKPLRAVADHRPIELQALKEAKRVARKYVVVKENRRSKEFERLFIENIVGGKYSNINYGVIQVGDENRKSNYNYWTNCCWKNKS</sequence>
<name>A0A9Y2EQ72_9FIRM</name>